<dbReference type="Proteomes" id="UP001159363">
    <property type="component" value="Chromosome 7"/>
</dbReference>
<keyword evidence="2" id="KW-1185">Reference proteome</keyword>
<evidence type="ECO:0000313" key="1">
    <source>
        <dbReference type="EMBL" id="KAJ8876502.1"/>
    </source>
</evidence>
<accession>A0ABQ9GWV3</accession>
<comment type="caution">
    <text evidence="1">The sequence shown here is derived from an EMBL/GenBank/DDBJ whole genome shotgun (WGS) entry which is preliminary data.</text>
</comment>
<evidence type="ECO:0000313" key="2">
    <source>
        <dbReference type="Proteomes" id="UP001159363"/>
    </source>
</evidence>
<sequence>MLRFCSWLSKTLGVPITQLYPVRGHSFGQCDRNFGIVKYNTLKPYLENITTCQDKPEPFALVHDESLLLDWDQALTPYFEETPKQKGDTFRIQQYCIIKYKTCGTIAVSKNYRSLIFQPYKFMFFCPYLSEENRWFYQDIYDTQLPTVSCLPIEAENSDADFDLDEDDEMEED</sequence>
<proteinExistence type="predicted"/>
<protein>
    <submittedName>
        <fullName evidence="1">Uncharacterized protein</fullName>
    </submittedName>
</protein>
<name>A0ABQ9GWV3_9NEOP</name>
<gene>
    <name evidence="1" type="ORF">PR048_020947</name>
</gene>
<reference evidence="1 2" key="1">
    <citation type="submission" date="2023-02" db="EMBL/GenBank/DDBJ databases">
        <title>LHISI_Scaffold_Assembly.</title>
        <authorList>
            <person name="Stuart O.P."/>
            <person name="Cleave R."/>
            <person name="Magrath M.J.L."/>
            <person name="Mikheyev A.S."/>
        </authorList>
    </citation>
    <scope>NUCLEOTIDE SEQUENCE [LARGE SCALE GENOMIC DNA]</scope>
    <source>
        <strain evidence="1">Daus_M_001</strain>
        <tissue evidence="1">Leg muscle</tissue>
    </source>
</reference>
<organism evidence="1 2">
    <name type="scientific">Dryococelus australis</name>
    <dbReference type="NCBI Taxonomy" id="614101"/>
    <lineage>
        <taxon>Eukaryota</taxon>
        <taxon>Metazoa</taxon>
        <taxon>Ecdysozoa</taxon>
        <taxon>Arthropoda</taxon>
        <taxon>Hexapoda</taxon>
        <taxon>Insecta</taxon>
        <taxon>Pterygota</taxon>
        <taxon>Neoptera</taxon>
        <taxon>Polyneoptera</taxon>
        <taxon>Phasmatodea</taxon>
        <taxon>Verophasmatodea</taxon>
        <taxon>Anareolatae</taxon>
        <taxon>Phasmatidae</taxon>
        <taxon>Eurycanthinae</taxon>
        <taxon>Dryococelus</taxon>
    </lineage>
</organism>
<dbReference type="EMBL" id="JARBHB010000008">
    <property type="protein sequence ID" value="KAJ8876502.1"/>
    <property type="molecule type" value="Genomic_DNA"/>
</dbReference>